<dbReference type="Proteomes" id="UP001341281">
    <property type="component" value="Chromosome 09"/>
</dbReference>
<dbReference type="InterPro" id="IPR008974">
    <property type="entry name" value="TRAF-like"/>
</dbReference>
<dbReference type="EMBL" id="CP144753">
    <property type="protein sequence ID" value="WVZ92103.1"/>
    <property type="molecule type" value="Genomic_DNA"/>
</dbReference>
<dbReference type="AlphaFoldDB" id="A0AAQ3UGG0"/>
<reference evidence="3 4" key="1">
    <citation type="submission" date="2024-02" db="EMBL/GenBank/DDBJ databases">
        <title>High-quality chromosome-scale genome assembly of Pensacola bahiagrass (Paspalum notatum Flugge var. saurae).</title>
        <authorList>
            <person name="Vega J.M."/>
            <person name="Podio M."/>
            <person name="Orjuela J."/>
            <person name="Siena L.A."/>
            <person name="Pessino S.C."/>
            <person name="Combes M.C."/>
            <person name="Mariac C."/>
            <person name="Albertini E."/>
            <person name="Pupilli F."/>
            <person name="Ortiz J.P.A."/>
            <person name="Leblanc O."/>
        </authorList>
    </citation>
    <scope>NUCLEOTIDE SEQUENCE [LARGE SCALE GENOMIC DNA]</scope>
    <source>
        <strain evidence="3">R1</strain>
        <tissue evidence="3">Leaf</tissue>
    </source>
</reference>
<keyword evidence="4" id="KW-1185">Reference proteome</keyword>
<dbReference type="CDD" id="cd00121">
    <property type="entry name" value="MATH"/>
    <property type="match status" value="1"/>
</dbReference>
<feature type="compositionally biased region" description="Low complexity" evidence="1">
    <location>
        <begin position="121"/>
        <end position="134"/>
    </location>
</feature>
<dbReference type="Pfam" id="PF22486">
    <property type="entry name" value="MATH_2"/>
    <property type="match status" value="1"/>
</dbReference>
<evidence type="ECO:0000259" key="2">
    <source>
        <dbReference type="Pfam" id="PF22486"/>
    </source>
</evidence>
<feature type="domain" description="MATH" evidence="2">
    <location>
        <begin position="21"/>
        <end position="106"/>
    </location>
</feature>
<evidence type="ECO:0000313" key="3">
    <source>
        <dbReference type="EMBL" id="WVZ92103.1"/>
    </source>
</evidence>
<dbReference type="SUPFAM" id="SSF49599">
    <property type="entry name" value="TRAF domain-like"/>
    <property type="match status" value="1"/>
</dbReference>
<name>A0AAQ3UGG0_PASNO</name>
<dbReference type="Gene3D" id="2.60.210.10">
    <property type="entry name" value="Apoptosis, Tumor Necrosis Factor Receptor Associated Protein 2, Chain A"/>
    <property type="match status" value="1"/>
</dbReference>
<gene>
    <name evidence="3" type="ORF">U9M48_038193</name>
</gene>
<feature type="region of interest" description="Disordered" evidence="1">
    <location>
        <begin position="114"/>
        <end position="134"/>
    </location>
</feature>
<protein>
    <recommendedName>
        <fullName evidence="2">MATH domain-containing protein</fullName>
    </recommendedName>
</protein>
<dbReference type="InterPro" id="IPR002083">
    <property type="entry name" value="MATH/TRAF_dom"/>
</dbReference>
<evidence type="ECO:0000313" key="4">
    <source>
        <dbReference type="Proteomes" id="UP001341281"/>
    </source>
</evidence>
<proteinExistence type="predicted"/>
<organism evidence="3 4">
    <name type="scientific">Paspalum notatum var. saurae</name>
    <dbReference type="NCBI Taxonomy" id="547442"/>
    <lineage>
        <taxon>Eukaryota</taxon>
        <taxon>Viridiplantae</taxon>
        <taxon>Streptophyta</taxon>
        <taxon>Embryophyta</taxon>
        <taxon>Tracheophyta</taxon>
        <taxon>Spermatophyta</taxon>
        <taxon>Magnoliopsida</taxon>
        <taxon>Liliopsida</taxon>
        <taxon>Poales</taxon>
        <taxon>Poaceae</taxon>
        <taxon>PACMAD clade</taxon>
        <taxon>Panicoideae</taxon>
        <taxon>Andropogonodae</taxon>
        <taxon>Paspaleae</taxon>
        <taxon>Paspalinae</taxon>
        <taxon>Paspalum</taxon>
    </lineage>
</organism>
<accession>A0AAQ3UGG0</accession>
<evidence type="ECO:0000256" key="1">
    <source>
        <dbReference type="SAM" id="MobiDB-lite"/>
    </source>
</evidence>
<sequence>MLGSGFTEFKLDLAAAENIAVGDFVLSDEISAGGHVWRVRCYPRGDNKANNGAYLSVFLGLVSDAKNVRAIFEAFLLCRDGAPLSLRTRRCAQVYPPEGSDSWGVPACSWRNEPTWRRRTTPGTTAASPSCSES</sequence>